<feature type="transmembrane region" description="Helical" evidence="6">
    <location>
        <begin position="336"/>
        <end position="364"/>
    </location>
</feature>
<keyword evidence="5 6" id="KW-0472">Membrane</keyword>
<feature type="transmembrane region" description="Helical" evidence="6">
    <location>
        <begin position="243"/>
        <end position="262"/>
    </location>
</feature>
<evidence type="ECO:0000256" key="6">
    <source>
        <dbReference type="SAM" id="Phobius"/>
    </source>
</evidence>
<keyword evidence="4 6" id="KW-1133">Transmembrane helix</keyword>
<feature type="transmembrane region" description="Helical" evidence="6">
    <location>
        <begin position="187"/>
        <end position="206"/>
    </location>
</feature>
<evidence type="ECO:0000313" key="8">
    <source>
        <dbReference type="Proteomes" id="UP000626795"/>
    </source>
</evidence>
<evidence type="ECO:0000256" key="5">
    <source>
        <dbReference type="ARBA" id="ARBA00023136"/>
    </source>
</evidence>
<comment type="subcellular location">
    <subcellularLocation>
        <location evidence="1">Membrane</location>
        <topology evidence="1">Multi-pass membrane protein</topology>
    </subcellularLocation>
</comment>
<reference evidence="7" key="1">
    <citation type="submission" date="2019-05" db="EMBL/GenBank/DDBJ databases">
        <authorList>
            <person name="Hibberd M."/>
        </authorList>
    </citation>
    <scope>NUCLEOTIDE SEQUENCE</scope>
    <source>
        <strain evidence="7">Neisseria_subflava_BgEED23</strain>
    </source>
</reference>
<organism evidence="7 8">
    <name type="scientific">Neisseria subflava</name>
    <dbReference type="NCBI Taxonomy" id="28449"/>
    <lineage>
        <taxon>Bacteria</taxon>
        <taxon>Pseudomonadati</taxon>
        <taxon>Pseudomonadota</taxon>
        <taxon>Betaproteobacteria</taxon>
        <taxon>Neisseriales</taxon>
        <taxon>Neisseriaceae</taxon>
        <taxon>Neisseria</taxon>
    </lineage>
</organism>
<feature type="transmembrane region" description="Helical" evidence="6">
    <location>
        <begin position="293"/>
        <end position="316"/>
    </location>
</feature>
<comment type="similarity">
    <text evidence="2">Belongs to the autoinducer-2 exporter (AI-2E) (TC 2.A.86) family.</text>
</comment>
<evidence type="ECO:0000256" key="2">
    <source>
        <dbReference type="ARBA" id="ARBA00009773"/>
    </source>
</evidence>
<keyword evidence="3 6" id="KW-0812">Transmembrane</keyword>
<evidence type="ECO:0000256" key="4">
    <source>
        <dbReference type="ARBA" id="ARBA00022989"/>
    </source>
</evidence>
<dbReference type="Pfam" id="PF01594">
    <property type="entry name" value="AI-2E_transport"/>
    <property type="match status" value="1"/>
</dbReference>
<dbReference type="InterPro" id="IPR002549">
    <property type="entry name" value="AI-2E-like"/>
</dbReference>
<dbReference type="EMBL" id="CABFLZ010000048">
    <property type="protein sequence ID" value="VTY09805.1"/>
    <property type="molecule type" value="Genomic_DNA"/>
</dbReference>
<feature type="transmembrane region" description="Helical" evidence="6">
    <location>
        <begin position="36"/>
        <end position="65"/>
    </location>
</feature>
<evidence type="ECO:0000256" key="1">
    <source>
        <dbReference type="ARBA" id="ARBA00004141"/>
    </source>
</evidence>
<gene>
    <name evidence="7" type="ORF">ONOEEDHL_01093</name>
</gene>
<dbReference type="AlphaFoldDB" id="A0A9X9QZP0"/>
<evidence type="ECO:0008006" key="9">
    <source>
        <dbReference type="Google" id="ProtNLM"/>
    </source>
</evidence>
<accession>A0A9X9QZP0</accession>
<dbReference type="Proteomes" id="UP000626795">
    <property type="component" value="Unassembled WGS sequence"/>
</dbReference>
<dbReference type="GO" id="GO:0016020">
    <property type="term" value="C:membrane"/>
    <property type="evidence" value="ECO:0007669"/>
    <property type="project" value="UniProtKB-SubCell"/>
</dbReference>
<evidence type="ECO:0000256" key="3">
    <source>
        <dbReference type="ARBA" id="ARBA00022692"/>
    </source>
</evidence>
<proteinExistence type="inferred from homology"/>
<name>A0A9X9QZP0_NEISU</name>
<feature type="transmembrane region" description="Helical" evidence="6">
    <location>
        <begin position="95"/>
        <end position="122"/>
    </location>
</feature>
<protein>
    <recommendedName>
        <fullName evidence="9">AI-2E family transporter</fullName>
    </recommendedName>
</protein>
<comment type="caution">
    <text evidence="7">The sequence shown here is derived from an EMBL/GenBank/DDBJ whole genome shotgun (WGS) entry which is preliminary data.</text>
</comment>
<keyword evidence="8" id="KW-1185">Reference proteome</keyword>
<evidence type="ECO:0000313" key="7">
    <source>
        <dbReference type="EMBL" id="VTY09805.1"/>
    </source>
</evidence>
<sequence>MVFRRPDLFFVFLPYRLHMSLLASHTDNPTFRNASYILMGLALLIVLHYHLLPLLLSVILTYIFITRTNGVILKLRRRVLPRNTRLHKSLNAHNINLISTTLTLAIVFSIIAMMSLGIYHLIHGGHVGFMLAKLAAILEDTKNSQDLPAAILNMLPNNMAEIKASAIKLIEEYRAALTRISKNSITSFVYILIGIIIGAMLSFHRLKMRKNRRKMPLFKAELVQRIVTFETSFERVFLAQVKISLIDTFLTGLYLYLVLPLFGVELPFKMTVLIVAFIVGLIPVAGNLISNTIIIILSLGASLYVALASLVFLVVIHKLEYFLNAKIIGSEIESSAWELLVAMVVFERIFGIGGIIVAPVYYAYLKNELKLRKLI</sequence>
<feature type="transmembrane region" description="Helical" evidence="6">
    <location>
        <begin position="268"/>
        <end position="286"/>
    </location>
</feature>